<keyword evidence="13" id="KW-0675">Receptor</keyword>
<evidence type="ECO:0000256" key="1">
    <source>
        <dbReference type="ARBA" id="ARBA00004571"/>
    </source>
</evidence>
<evidence type="ECO:0000256" key="4">
    <source>
        <dbReference type="ARBA" id="ARBA00022692"/>
    </source>
</evidence>
<dbReference type="InterPro" id="IPR000531">
    <property type="entry name" value="Beta-barrel_TonB"/>
</dbReference>
<feature type="domain" description="TonB-dependent receptor plug" evidence="12">
    <location>
        <begin position="129"/>
        <end position="236"/>
    </location>
</feature>
<dbReference type="SUPFAM" id="SSF49452">
    <property type="entry name" value="Starch-binding domain-like"/>
    <property type="match status" value="1"/>
</dbReference>
<keyword evidence="7 9" id="KW-0472">Membrane</keyword>
<gene>
    <name evidence="13" type="ORF">ENO59_08390</name>
</gene>
<dbReference type="PANTHER" id="PTHR30442">
    <property type="entry name" value="IRON III DICITRATE TRANSPORT PROTEIN FECA"/>
    <property type="match status" value="1"/>
</dbReference>
<dbReference type="GO" id="GO:0030246">
    <property type="term" value="F:carbohydrate binding"/>
    <property type="evidence" value="ECO:0007669"/>
    <property type="project" value="InterPro"/>
</dbReference>
<accession>A0A7V2F725</accession>
<dbReference type="Gene3D" id="2.40.170.20">
    <property type="entry name" value="TonB-dependent receptor, beta-barrel domain"/>
    <property type="match status" value="1"/>
</dbReference>
<keyword evidence="4 9" id="KW-0812">Transmembrane</keyword>
<evidence type="ECO:0000256" key="10">
    <source>
        <dbReference type="RuleBase" id="RU003357"/>
    </source>
</evidence>
<evidence type="ECO:0000259" key="12">
    <source>
        <dbReference type="Pfam" id="PF07715"/>
    </source>
</evidence>
<proteinExistence type="inferred from homology"/>
<evidence type="ECO:0000256" key="6">
    <source>
        <dbReference type="ARBA" id="ARBA00023077"/>
    </source>
</evidence>
<dbReference type="EMBL" id="DSGB01000006">
    <property type="protein sequence ID" value="HER96518.1"/>
    <property type="molecule type" value="Genomic_DNA"/>
</dbReference>
<dbReference type="AlphaFoldDB" id="A0A7V2F725"/>
<feature type="domain" description="TonB-dependent receptor-like beta-barrel" evidence="11">
    <location>
        <begin position="380"/>
        <end position="790"/>
    </location>
</feature>
<dbReference type="InterPro" id="IPR010917">
    <property type="entry name" value="TonB_rcpt_CS"/>
</dbReference>
<name>A0A7V2F725_RHOMR</name>
<dbReference type="Pfam" id="PF13715">
    <property type="entry name" value="CarbopepD_reg_2"/>
    <property type="match status" value="1"/>
</dbReference>
<organism evidence="13">
    <name type="scientific">Rhodothermus marinus</name>
    <name type="common">Rhodothermus obamensis</name>
    <dbReference type="NCBI Taxonomy" id="29549"/>
    <lineage>
        <taxon>Bacteria</taxon>
        <taxon>Pseudomonadati</taxon>
        <taxon>Rhodothermota</taxon>
        <taxon>Rhodothermia</taxon>
        <taxon>Rhodothermales</taxon>
        <taxon>Rhodothermaceae</taxon>
        <taxon>Rhodothermus</taxon>
    </lineage>
</organism>
<comment type="subcellular location">
    <subcellularLocation>
        <location evidence="1 9">Cell outer membrane</location>
        <topology evidence="1 9">Multi-pass membrane protein</topology>
    </subcellularLocation>
</comment>
<keyword evidence="3 9" id="KW-1134">Transmembrane beta strand</keyword>
<dbReference type="SUPFAM" id="SSF56935">
    <property type="entry name" value="Porins"/>
    <property type="match status" value="1"/>
</dbReference>
<dbReference type="Pfam" id="PF00593">
    <property type="entry name" value="TonB_dep_Rec_b-barrel"/>
    <property type="match status" value="1"/>
</dbReference>
<dbReference type="Pfam" id="PF07715">
    <property type="entry name" value="Plug"/>
    <property type="match status" value="1"/>
</dbReference>
<evidence type="ECO:0000256" key="7">
    <source>
        <dbReference type="ARBA" id="ARBA00023136"/>
    </source>
</evidence>
<evidence type="ECO:0000313" key="13">
    <source>
        <dbReference type="EMBL" id="HER96518.1"/>
    </source>
</evidence>
<dbReference type="Gene3D" id="2.170.130.10">
    <property type="entry name" value="TonB-dependent receptor, plug domain"/>
    <property type="match status" value="1"/>
</dbReference>
<keyword evidence="8 9" id="KW-0998">Cell outer membrane</keyword>
<sequence>MCLGLRYGLGLLMLWGLAIDVSAQQGKLQGVVQRETGEPLSGAHVYLEGTALGSVTDAEGRFLLAGIAPGEHVVVARSVGYETVRARVQLAAGATETLRFVLKERPIDLDAVVVRRTTLSEGRGTLLGLPGAVQLLTLRELERFRFNDIGRVLQSVPGVNVQEEDGYGLRPNIGLRGSGSERSSKITVMEDGVLIAPAPYAAPAAYYFPTVGRMHAIEVRKGSGQIKYGPYTTGGALNLISTPIPSSFSGKLDLLVGERQERTFHAHLGDSFTHGGFVVETYQTRTDGFKKLDGGGPTGFEIQDYLVKLRLQTRPEAKFYNALTFKAVQRLETSHETYLGLTEDDFARTPFRRYAGSQKDVMTTEHKHYILRHVMRPLRNVDVVTTLYRTGFHRNWYKLDRVRASSSTSWVRIADLLANPQAYAAEYAIVTGQTSPIDQALEVKANNRTYYAQGIETIVGWSYEGPALSHALEVGVRVHEDQLDRFQWSDYYRMDQGVMKLTEAGTPGTESNRIEQANAVSSYVQYRLEVGRWTVVPGLRYEHIVLKRSDYGRNDPHRTGVALQKQRNTVAVWIPGIGVDYALRAGWHIFAGVHKGFAPPGATPGARPEESINYELGMRYRSRGLVLDGVVFFHDYRNLLGADLTAVGGTGSGDLFNGGAVRAYGLELAAYYDLGPLGSWVRSMPVSFSYTLSQATFEHAFQSQFEPWGRVAKGDELPYLPHHQLATSLDLIGTRTEVHVTGRYVSRMRTQAGQGAFLPSQSTDPVFVLDVAADYRLAPQVKLFASVRNLTNTVYIASRRPAGLRPGLPRQFLLGIKAEF</sequence>
<dbReference type="PROSITE" id="PS52016">
    <property type="entry name" value="TONB_DEPENDENT_REC_3"/>
    <property type="match status" value="1"/>
</dbReference>
<comment type="similarity">
    <text evidence="9 10">Belongs to the TonB-dependent receptor family.</text>
</comment>
<evidence type="ECO:0000256" key="8">
    <source>
        <dbReference type="ARBA" id="ARBA00023237"/>
    </source>
</evidence>
<dbReference type="PANTHER" id="PTHR30442:SF0">
    <property type="entry name" value="FE(3+) DICITRATE TRANSPORT PROTEIN FECA"/>
    <property type="match status" value="1"/>
</dbReference>
<evidence type="ECO:0000256" key="3">
    <source>
        <dbReference type="ARBA" id="ARBA00022452"/>
    </source>
</evidence>
<evidence type="ECO:0000256" key="2">
    <source>
        <dbReference type="ARBA" id="ARBA00022448"/>
    </source>
</evidence>
<dbReference type="InterPro" id="IPR013784">
    <property type="entry name" value="Carb-bd-like_fold"/>
</dbReference>
<reference evidence="13" key="1">
    <citation type="journal article" date="2020" name="mSystems">
        <title>Genome- and Community-Level Interaction Insights into Carbon Utilization and Element Cycling Functions of Hydrothermarchaeota in Hydrothermal Sediment.</title>
        <authorList>
            <person name="Zhou Z."/>
            <person name="Liu Y."/>
            <person name="Xu W."/>
            <person name="Pan J."/>
            <person name="Luo Z.H."/>
            <person name="Li M."/>
        </authorList>
    </citation>
    <scope>NUCLEOTIDE SEQUENCE [LARGE SCALE GENOMIC DNA]</scope>
    <source>
        <strain evidence="13">SpSt-143</strain>
    </source>
</reference>
<evidence type="ECO:0000259" key="11">
    <source>
        <dbReference type="Pfam" id="PF00593"/>
    </source>
</evidence>
<dbReference type="GO" id="GO:0009279">
    <property type="term" value="C:cell outer membrane"/>
    <property type="evidence" value="ECO:0007669"/>
    <property type="project" value="UniProtKB-SubCell"/>
</dbReference>
<evidence type="ECO:0000256" key="5">
    <source>
        <dbReference type="ARBA" id="ARBA00022729"/>
    </source>
</evidence>
<keyword evidence="6 10" id="KW-0798">TonB box</keyword>
<dbReference type="InterPro" id="IPR036942">
    <property type="entry name" value="Beta-barrel_TonB_sf"/>
</dbReference>
<dbReference type="GO" id="GO:0033214">
    <property type="term" value="P:siderophore-iron import into cell"/>
    <property type="evidence" value="ECO:0007669"/>
    <property type="project" value="TreeGrafter"/>
</dbReference>
<protein>
    <submittedName>
        <fullName evidence="13">TonB-dependent receptor</fullName>
    </submittedName>
</protein>
<dbReference type="Gene3D" id="2.60.40.1120">
    <property type="entry name" value="Carboxypeptidase-like, regulatory domain"/>
    <property type="match status" value="1"/>
</dbReference>
<dbReference type="InterPro" id="IPR039426">
    <property type="entry name" value="TonB-dep_rcpt-like"/>
</dbReference>
<keyword evidence="5" id="KW-0732">Signal</keyword>
<evidence type="ECO:0000256" key="9">
    <source>
        <dbReference type="PROSITE-ProRule" id="PRU01360"/>
    </source>
</evidence>
<comment type="caution">
    <text evidence="13">The sequence shown here is derived from an EMBL/GenBank/DDBJ whole genome shotgun (WGS) entry which is preliminary data.</text>
</comment>
<dbReference type="InterPro" id="IPR037066">
    <property type="entry name" value="Plug_dom_sf"/>
</dbReference>
<dbReference type="InterPro" id="IPR012910">
    <property type="entry name" value="Plug_dom"/>
</dbReference>
<dbReference type="PROSITE" id="PS01156">
    <property type="entry name" value="TONB_DEPENDENT_REC_2"/>
    <property type="match status" value="1"/>
</dbReference>
<keyword evidence="2 9" id="KW-0813">Transport</keyword>